<keyword evidence="12" id="KW-1185">Reference proteome</keyword>
<keyword evidence="4 7" id="KW-0689">Ribosomal protein</keyword>
<evidence type="ECO:0000256" key="5">
    <source>
        <dbReference type="ARBA" id="ARBA00023274"/>
    </source>
</evidence>
<dbReference type="NCBIfam" id="TIGR00158">
    <property type="entry name" value="L9"/>
    <property type="match status" value="1"/>
</dbReference>
<keyword evidence="2 7" id="KW-0699">rRNA-binding</keyword>
<comment type="function">
    <text evidence="7">Binds to the 23S rRNA.</text>
</comment>
<dbReference type="Proteomes" id="UP001597389">
    <property type="component" value="Unassembled WGS sequence"/>
</dbReference>
<comment type="similarity">
    <text evidence="1 7">Belongs to the bacterial ribosomal protein bL9 family.</text>
</comment>
<dbReference type="RefSeq" id="WP_377089542.1">
    <property type="nucleotide sequence ID" value="NZ_JBHSJL010000014.1"/>
</dbReference>
<dbReference type="InterPro" id="IPR036935">
    <property type="entry name" value="Ribosomal_bL9_N_sf"/>
</dbReference>
<feature type="domain" description="Large ribosomal subunit protein bL9 C-terminal" evidence="10">
    <location>
        <begin position="67"/>
        <end position="148"/>
    </location>
</feature>
<protein>
    <recommendedName>
        <fullName evidence="6 7">Large ribosomal subunit protein bL9</fullName>
    </recommendedName>
</protein>
<evidence type="ECO:0000256" key="8">
    <source>
        <dbReference type="SAM" id="Coils"/>
    </source>
</evidence>
<dbReference type="HAMAP" id="MF_00503">
    <property type="entry name" value="Ribosomal_bL9"/>
    <property type="match status" value="1"/>
</dbReference>
<dbReference type="EMBL" id="JBHUJB010000049">
    <property type="protein sequence ID" value="MFD2159650.1"/>
    <property type="molecule type" value="Genomic_DNA"/>
</dbReference>
<gene>
    <name evidence="7 11" type="primary">rplI</name>
    <name evidence="11" type="ORF">ACFSW8_12135</name>
</gene>
<dbReference type="SUPFAM" id="SSF55658">
    <property type="entry name" value="L9 N-domain-like"/>
    <property type="match status" value="1"/>
</dbReference>
<dbReference type="InterPro" id="IPR020594">
    <property type="entry name" value="Ribosomal_bL9_bac/chp"/>
</dbReference>
<comment type="caution">
    <text evidence="11">The sequence shown here is derived from an EMBL/GenBank/DDBJ whole genome shotgun (WGS) entry which is preliminary data.</text>
</comment>
<dbReference type="SUPFAM" id="SSF55653">
    <property type="entry name" value="Ribosomal protein L9 C-domain"/>
    <property type="match status" value="1"/>
</dbReference>
<evidence type="ECO:0000259" key="10">
    <source>
        <dbReference type="Pfam" id="PF03948"/>
    </source>
</evidence>
<evidence type="ECO:0000256" key="2">
    <source>
        <dbReference type="ARBA" id="ARBA00022730"/>
    </source>
</evidence>
<feature type="coiled-coil region" evidence="8">
    <location>
        <begin position="46"/>
        <end position="78"/>
    </location>
</feature>
<evidence type="ECO:0000256" key="4">
    <source>
        <dbReference type="ARBA" id="ARBA00022980"/>
    </source>
</evidence>
<dbReference type="Gene3D" id="3.40.5.10">
    <property type="entry name" value="Ribosomal protein L9, N-terminal domain"/>
    <property type="match status" value="1"/>
</dbReference>
<accession>A0ABW4ZCM1</accession>
<dbReference type="InterPro" id="IPR000244">
    <property type="entry name" value="Ribosomal_bL9"/>
</dbReference>
<dbReference type="Gene3D" id="3.10.430.100">
    <property type="entry name" value="Ribosomal protein L9, C-terminal domain"/>
    <property type="match status" value="1"/>
</dbReference>
<evidence type="ECO:0000256" key="1">
    <source>
        <dbReference type="ARBA" id="ARBA00010605"/>
    </source>
</evidence>
<dbReference type="InterPro" id="IPR020069">
    <property type="entry name" value="Ribosomal_bL9_C"/>
</dbReference>
<evidence type="ECO:0000256" key="3">
    <source>
        <dbReference type="ARBA" id="ARBA00022884"/>
    </source>
</evidence>
<dbReference type="Pfam" id="PF01281">
    <property type="entry name" value="Ribosomal_L9_N"/>
    <property type="match status" value="1"/>
</dbReference>
<dbReference type="InterPro" id="IPR020070">
    <property type="entry name" value="Ribosomal_bL9_N"/>
</dbReference>
<evidence type="ECO:0000313" key="12">
    <source>
        <dbReference type="Proteomes" id="UP001597389"/>
    </source>
</evidence>
<dbReference type="PANTHER" id="PTHR21368">
    <property type="entry name" value="50S RIBOSOMAL PROTEIN L9"/>
    <property type="match status" value="1"/>
</dbReference>
<evidence type="ECO:0000256" key="7">
    <source>
        <dbReference type="HAMAP-Rule" id="MF_00503"/>
    </source>
</evidence>
<feature type="domain" description="Ribosomal protein L9" evidence="9">
    <location>
        <begin position="5"/>
        <end position="49"/>
    </location>
</feature>
<dbReference type="GO" id="GO:0005840">
    <property type="term" value="C:ribosome"/>
    <property type="evidence" value="ECO:0007669"/>
    <property type="project" value="UniProtKB-KW"/>
</dbReference>
<organism evidence="11 12">
    <name type="scientific">Rubritalea tangerina</name>
    <dbReference type="NCBI Taxonomy" id="430798"/>
    <lineage>
        <taxon>Bacteria</taxon>
        <taxon>Pseudomonadati</taxon>
        <taxon>Verrucomicrobiota</taxon>
        <taxon>Verrucomicrobiia</taxon>
        <taxon>Verrucomicrobiales</taxon>
        <taxon>Rubritaleaceae</taxon>
        <taxon>Rubritalea</taxon>
    </lineage>
</organism>
<name>A0ABW4ZCM1_9BACT</name>
<keyword evidence="8" id="KW-0175">Coiled coil</keyword>
<evidence type="ECO:0000256" key="6">
    <source>
        <dbReference type="ARBA" id="ARBA00035292"/>
    </source>
</evidence>
<reference evidence="12" key="1">
    <citation type="journal article" date="2019" name="Int. J. Syst. Evol. Microbiol.">
        <title>The Global Catalogue of Microorganisms (GCM) 10K type strain sequencing project: providing services to taxonomists for standard genome sequencing and annotation.</title>
        <authorList>
            <consortium name="The Broad Institute Genomics Platform"/>
            <consortium name="The Broad Institute Genome Sequencing Center for Infectious Disease"/>
            <person name="Wu L."/>
            <person name="Ma J."/>
        </authorList>
    </citation>
    <scope>NUCLEOTIDE SEQUENCE [LARGE SCALE GENOMIC DNA]</scope>
    <source>
        <strain evidence="12">CCUG 57942</strain>
    </source>
</reference>
<evidence type="ECO:0000259" key="9">
    <source>
        <dbReference type="Pfam" id="PF01281"/>
    </source>
</evidence>
<sequence length="156" mass="16700">MATTEVILRTKIDNLGAEADVVKVKAGYARNFLIPQGKAFEATEENLKHTEDLKKARAEREAAEISEAQEVAAKIKKTKLSFTLEVGQGGKAFGSVTSIDIQKKLEEAGVTIDRKALQLDSPIKTAGTTKVEVKLAGDITATLSVTVESPEATEEA</sequence>
<evidence type="ECO:0000313" key="11">
    <source>
        <dbReference type="EMBL" id="MFD2159650.1"/>
    </source>
</evidence>
<keyword evidence="5 7" id="KW-0687">Ribonucleoprotein</keyword>
<keyword evidence="3 7" id="KW-0694">RNA-binding</keyword>
<dbReference type="InterPro" id="IPR009027">
    <property type="entry name" value="Ribosomal_bL9/RNase_H1_N"/>
</dbReference>
<proteinExistence type="inferred from homology"/>
<dbReference type="InterPro" id="IPR036791">
    <property type="entry name" value="Ribosomal_bL9_C_sf"/>
</dbReference>
<dbReference type="Pfam" id="PF03948">
    <property type="entry name" value="Ribosomal_L9_C"/>
    <property type="match status" value="1"/>
</dbReference>